<dbReference type="Proteomes" id="UP001295469">
    <property type="component" value="Chromosome A08"/>
</dbReference>
<dbReference type="Proteomes" id="UP000028999">
    <property type="component" value="Unassembled WGS sequence"/>
</dbReference>
<proteinExistence type="predicted"/>
<evidence type="ECO:0000313" key="2">
    <source>
        <dbReference type="EMBL" id="CDY14211.1"/>
    </source>
</evidence>
<protein>
    <submittedName>
        <fullName evidence="1">(rape) hypothetical protein</fullName>
    </submittedName>
    <submittedName>
        <fullName evidence="2">BnaA08g13420D protein</fullName>
    </submittedName>
</protein>
<dbReference type="Gramene" id="CDY14211">
    <property type="protein sequence ID" value="CDY14211"/>
    <property type="gene ID" value="GSBRNA2T00078775001"/>
</dbReference>
<organism evidence="2 3">
    <name type="scientific">Brassica napus</name>
    <name type="common">Rape</name>
    <dbReference type="NCBI Taxonomy" id="3708"/>
    <lineage>
        <taxon>Eukaryota</taxon>
        <taxon>Viridiplantae</taxon>
        <taxon>Streptophyta</taxon>
        <taxon>Embryophyta</taxon>
        <taxon>Tracheophyta</taxon>
        <taxon>Spermatophyta</taxon>
        <taxon>Magnoliopsida</taxon>
        <taxon>eudicotyledons</taxon>
        <taxon>Gunneridae</taxon>
        <taxon>Pentapetalae</taxon>
        <taxon>rosids</taxon>
        <taxon>malvids</taxon>
        <taxon>Brassicales</taxon>
        <taxon>Brassicaceae</taxon>
        <taxon>Brassiceae</taxon>
        <taxon>Brassica</taxon>
    </lineage>
</organism>
<accession>A0A078FM77</accession>
<reference evidence="2" key="2">
    <citation type="submission" date="2014-06" db="EMBL/GenBank/DDBJ databases">
        <authorList>
            <person name="Genoscope - CEA"/>
        </authorList>
    </citation>
    <scope>NUCLEOTIDE SEQUENCE</scope>
</reference>
<evidence type="ECO:0000313" key="1">
    <source>
        <dbReference type="EMBL" id="CAF2243815.1"/>
    </source>
</evidence>
<gene>
    <name evidence="2" type="primary">BnaA08g13420D</name>
    <name evidence="1" type="ORF">DARMORV10_A08P19660.1</name>
    <name evidence="2" type="ORF">GSBRNA2T00078775001</name>
</gene>
<dbReference type="EMBL" id="LK032041">
    <property type="protein sequence ID" value="CDY14211.1"/>
    <property type="molecule type" value="Genomic_DNA"/>
</dbReference>
<reference evidence="2 3" key="1">
    <citation type="journal article" date="2014" name="Science">
        <title>Plant genetics. Early allopolyploid evolution in the post-Neolithic Brassica napus oilseed genome.</title>
        <authorList>
            <person name="Chalhoub B."/>
            <person name="Denoeud F."/>
            <person name="Liu S."/>
            <person name="Parkin I.A."/>
            <person name="Tang H."/>
            <person name="Wang X."/>
            <person name="Chiquet J."/>
            <person name="Belcram H."/>
            <person name="Tong C."/>
            <person name="Samans B."/>
            <person name="Correa M."/>
            <person name="Da Silva C."/>
            <person name="Just J."/>
            <person name="Falentin C."/>
            <person name="Koh C.S."/>
            <person name="Le Clainche I."/>
            <person name="Bernard M."/>
            <person name="Bento P."/>
            <person name="Noel B."/>
            <person name="Labadie K."/>
            <person name="Alberti A."/>
            <person name="Charles M."/>
            <person name="Arnaud D."/>
            <person name="Guo H."/>
            <person name="Daviaud C."/>
            <person name="Alamery S."/>
            <person name="Jabbari K."/>
            <person name="Zhao M."/>
            <person name="Edger P.P."/>
            <person name="Chelaifa H."/>
            <person name="Tack D."/>
            <person name="Lassalle G."/>
            <person name="Mestiri I."/>
            <person name="Schnel N."/>
            <person name="Le Paslier M.C."/>
            <person name="Fan G."/>
            <person name="Renault V."/>
            <person name="Bayer P.E."/>
            <person name="Golicz A.A."/>
            <person name="Manoli S."/>
            <person name="Lee T.H."/>
            <person name="Thi V.H."/>
            <person name="Chalabi S."/>
            <person name="Hu Q."/>
            <person name="Fan C."/>
            <person name="Tollenaere R."/>
            <person name="Lu Y."/>
            <person name="Battail C."/>
            <person name="Shen J."/>
            <person name="Sidebottom C.H."/>
            <person name="Wang X."/>
            <person name="Canaguier A."/>
            <person name="Chauveau A."/>
            <person name="Berard A."/>
            <person name="Deniot G."/>
            <person name="Guan M."/>
            <person name="Liu Z."/>
            <person name="Sun F."/>
            <person name="Lim Y.P."/>
            <person name="Lyons E."/>
            <person name="Town C.D."/>
            <person name="Bancroft I."/>
            <person name="Wang X."/>
            <person name="Meng J."/>
            <person name="Ma J."/>
            <person name="Pires J.C."/>
            <person name="King G.J."/>
            <person name="Brunel D."/>
            <person name="Delourme R."/>
            <person name="Renard M."/>
            <person name="Aury J.M."/>
            <person name="Adams K.L."/>
            <person name="Batley J."/>
            <person name="Snowdon R.J."/>
            <person name="Tost J."/>
            <person name="Edwards D."/>
            <person name="Zhou Y."/>
            <person name="Hua W."/>
            <person name="Sharpe A.G."/>
            <person name="Paterson A.H."/>
            <person name="Guan C."/>
            <person name="Wincker P."/>
        </authorList>
    </citation>
    <scope>NUCLEOTIDE SEQUENCE [LARGE SCALE GENOMIC DNA]</scope>
    <source>
        <strain evidence="3">cv. Darmor-bzh</strain>
    </source>
</reference>
<evidence type="ECO:0000313" key="3">
    <source>
        <dbReference type="Proteomes" id="UP000028999"/>
    </source>
</evidence>
<keyword evidence="3" id="KW-1185">Reference proteome</keyword>
<dbReference type="EMBL" id="HG994362">
    <property type="protein sequence ID" value="CAF2243815.1"/>
    <property type="molecule type" value="Genomic_DNA"/>
</dbReference>
<name>A0A078FM77_BRANA</name>
<sequence>MKVISITFKSIYDPHRIELVESLLICKRELVTAKLLPRQDVREKEIYRG</sequence>
<dbReference type="PaxDb" id="3708-A0A078FM77"/>
<reference evidence="1" key="3">
    <citation type="submission" date="2021-01" db="EMBL/GenBank/DDBJ databases">
        <authorList>
            <consortium name="Genoscope - CEA"/>
            <person name="William W."/>
        </authorList>
    </citation>
    <scope>NUCLEOTIDE SEQUENCE</scope>
</reference>
<dbReference type="AlphaFoldDB" id="A0A078FM77"/>